<accession>A0A9P7AIU0</accession>
<comment type="caution">
    <text evidence="2">The sequence shown here is derived from an EMBL/GenBank/DDBJ whole genome shotgun (WGS) entry which is preliminary data.</text>
</comment>
<dbReference type="OrthoDB" id="2661664at2759"/>
<dbReference type="GeneID" id="64600969"/>
<protein>
    <submittedName>
        <fullName evidence="2">Uncharacterized protein</fullName>
    </submittedName>
</protein>
<dbReference type="Proteomes" id="UP000719766">
    <property type="component" value="Unassembled WGS sequence"/>
</dbReference>
<evidence type="ECO:0000256" key="1">
    <source>
        <dbReference type="SAM" id="MobiDB-lite"/>
    </source>
</evidence>
<proteinExistence type="predicted"/>
<dbReference type="AlphaFoldDB" id="A0A9P7AIU0"/>
<sequence>MQGGILTEDDLEKYFTFGECPRTSLVVPPPSSSYDRQQPHSTTLDVGGPSLTSRCSSGPPSYDQWVYRIPEACIRDLAFEKLMRVVPDHPMSEANLWTRMVSRPSLKRSRRPMNYDMQQDVLNIVRIDDSLSAESVTVVEIPSSMSKPASYSDNKPPKLIMNACNEESIKSVQSDSPHFLGWVTEAKSNGRGEGIEKQASSNTCFLPKLHLKTAWNRLRRWTTTALRDMKSRTARLSLATRPIRWVNRHAAPQ</sequence>
<evidence type="ECO:0000313" key="2">
    <source>
        <dbReference type="EMBL" id="KAG1789273.1"/>
    </source>
</evidence>
<keyword evidence="3" id="KW-1185">Reference proteome</keyword>
<feature type="compositionally biased region" description="Polar residues" evidence="1">
    <location>
        <begin position="32"/>
        <end position="55"/>
    </location>
</feature>
<dbReference type="RefSeq" id="XP_041156375.1">
    <property type="nucleotide sequence ID" value="XM_041307205.1"/>
</dbReference>
<feature type="region of interest" description="Disordered" evidence="1">
    <location>
        <begin position="28"/>
        <end position="55"/>
    </location>
</feature>
<gene>
    <name evidence="2" type="ORF">HD556DRAFT_1447126</name>
</gene>
<reference evidence="2" key="1">
    <citation type="journal article" date="2020" name="New Phytol.">
        <title>Comparative genomics reveals dynamic genome evolution in host specialist ectomycorrhizal fungi.</title>
        <authorList>
            <person name="Lofgren L.A."/>
            <person name="Nguyen N.H."/>
            <person name="Vilgalys R."/>
            <person name="Ruytinx J."/>
            <person name="Liao H.L."/>
            <person name="Branco S."/>
            <person name="Kuo A."/>
            <person name="LaButti K."/>
            <person name="Lipzen A."/>
            <person name="Andreopoulos W."/>
            <person name="Pangilinan J."/>
            <person name="Riley R."/>
            <person name="Hundley H."/>
            <person name="Na H."/>
            <person name="Barry K."/>
            <person name="Grigoriev I.V."/>
            <person name="Stajich J.E."/>
            <person name="Kennedy P.G."/>
        </authorList>
    </citation>
    <scope>NUCLEOTIDE SEQUENCE</scope>
    <source>
        <strain evidence="2">S12</strain>
    </source>
</reference>
<evidence type="ECO:0000313" key="3">
    <source>
        <dbReference type="Proteomes" id="UP000719766"/>
    </source>
</evidence>
<name>A0A9P7AIU0_9AGAM</name>
<dbReference type="EMBL" id="JABBWE010000060">
    <property type="protein sequence ID" value="KAG1789273.1"/>
    <property type="molecule type" value="Genomic_DNA"/>
</dbReference>
<organism evidence="2 3">
    <name type="scientific">Suillus plorans</name>
    <dbReference type="NCBI Taxonomy" id="116603"/>
    <lineage>
        <taxon>Eukaryota</taxon>
        <taxon>Fungi</taxon>
        <taxon>Dikarya</taxon>
        <taxon>Basidiomycota</taxon>
        <taxon>Agaricomycotina</taxon>
        <taxon>Agaricomycetes</taxon>
        <taxon>Agaricomycetidae</taxon>
        <taxon>Boletales</taxon>
        <taxon>Suillineae</taxon>
        <taxon>Suillaceae</taxon>
        <taxon>Suillus</taxon>
    </lineage>
</organism>